<dbReference type="EMBL" id="UYJE01006376">
    <property type="protein sequence ID" value="VDI45557.1"/>
    <property type="molecule type" value="Genomic_DNA"/>
</dbReference>
<proteinExistence type="predicted"/>
<evidence type="ECO:0000259" key="2">
    <source>
        <dbReference type="Pfam" id="PF18738"/>
    </source>
</evidence>
<dbReference type="OrthoDB" id="6125380at2759"/>
<dbReference type="Pfam" id="PF18738">
    <property type="entry name" value="HEPN_DZIP3"/>
    <property type="match status" value="1"/>
</dbReference>
<dbReference type="Proteomes" id="UP000596742">
    <property type="component" value="Unassembled WGS sequence"/>
</dbReference>
<name>A0A8B6F7D0_MYTGA</name>
<feature type="transmembrane region" description="Helical" evidence="1">
    <location>
        <begin position="230"/>
        <end position="259"/>
    </location>
</feature>
<evidence type="ECO:0000313" key="4">
    <source>
        <dbReference type="Proteomes" id="UP000596742"/>
    </source>
</evidence>
<sequence length="1048" mass="122386">MITFQMWKIKYGWILFVFQFSMMSIKTFKLKCPSNASWKLRAQVKCNNTLKYFCLYNNVADKYVEGCKGPDWDRKGSKRIYAGDFSRGKCTKKRFQPFIFWTNGSITDCVYAKSVCSAEGQVVYMDNSTKDDRACRCDYENNYSFIKTPRNVCYCIPSEEDCSCSIKSCPENYTLSADYKCTTSDFHEVTQCKNINRYNITLDENTEDLNRNINLSNSQSTFLVNWSDRAAAAVFCLFIMCIVVAGLVFSFVDLLNMWIRKQLQQFRRSTERYNTDTVGATISANKIPNANTIEINTHESYEKMPFDKKKEQQITTDEVNFLRIVHLLFSVACPVVRMAFNHEIHPNQLRKTLNKNKILLEKLYRRKGKLINDFQWNLLFKGETVSSDDFDITLMVNLLRTLANISIVDIYPAPSDASISAMLTRISYISNKVIKNVEGQLSEDQFNQYWDDIGQAVLKLVSSFELDIDNDQQKIRLIGRLLALNPISLDIKKLCMFIDMSEKYPAMILQKLISEYNSSKNVTTEDVLRKEKHQLYHKRKKHKPCCICTTEYVFSVNVIQEEQWEKLYEINESSDLHVCTSNLRNCCERYIPKRINTSDITVATTLVLNVPDILSYMIDRLCVNGIDKFMMHNKHTLYHYMEKKRCCMCHNEFMVPTEKICFNKGEWNRLYVKENNTVCSVGSTDCCCKYSVRNAIQYTDMDDISWAKIFHVVGPISIISKIRNNTLSYFLNWNADDKILRQMLTELLQIIQDEKFCNDMLRRIASSNRVKSRETIATKIDTSEWVSKHFRHNKETTEQQLQMIVLDKVGLNVKSLKIPIDCPLPHITKKFIDLTPEEIHFLVSVHALSKIVYPVIRKEFDRLCQDQELEKIRNDMYEQQNAQYCNGSDKDGTKSINKRIHLTQIQQQQLFSPKQIESKNLDLELMIYILKRRIEEEDREKNVGQLEVIANIRREIVQSSSGYLVETRYQDIIKSIRVAVMHFEGEFDEEKVINIHQIQNINFLISGYRLVSASTAMDYTNISYMNPMDKNVTPVRVSQWERILDNIK</sequence>
<dbReference type="InterPro" id="IPR041249">
    <property type="entry name" value="HEPN_DZIP3"/>
</dbReference>
<organism evidence="3 4">
    <name type="scientific">Mytilus galloprovincialis</name>
    <name type="common">Mediterranean mussel</name>
    <dbReference type="NCBI Taxonomy" id="29158"/>
    <lineage>
        <taxon>Eukaryota</taxon>
        <taxon>Metazoa</taxon>
        <taxon>Spiralia</taxon>
        <taxon>Lophotrochozoa</taxon>
        <taxon>Mollusca</taxon>
        <taxon>Bivalvia</taxon>
        <taxon>Autobranchia</taxon>
        <taxon>Pteriomorphia</taxon>
        <taxon>Mytilida</taxon>
        <taxon>Mytiloidea</taxon>
        <taxon>Mytilidae</taxon>
        <taxon>Mytilinae</taxon>
        <taxon>Mytilus</taxon>
    </lineage>
</organism>
<gene>
    <name evidence="3" type="ORF">MGAL_10B087368</name>
</gene>
<comment type="caution">
    <text evidence="3">The sequence shown here is derived from an EMBL/GenBank/DDBJ whole genome shotgun (WGS) entry which is preliminary data.</text>
</comment>
<keyword evidence="1" id="KW-0472">Membrane</keyword>
<keyword evidence="1" id="KW-1133">Transmembrane helix</keyword>
<feature type="transmembrane region" description="Helical" evidence="1">
    <location>
        <begin position="320"/>
        <end position="340"/>
    </location>
</feature>
<dbReference type="AlphaFoldDB" id="A0A8B6F7D0"/>
<keyword evidence="4" id="KW-1185">Reference proteome</keyword>
<reference evidence="3" key="1">
    <citation type="submission" date="2018-11" db="EMBL/GenBank/DDBJ databases">
        <authorList>
            <person name="Alioto T."/>
            <person name="Alioto T."/>
        </authorList>
    </citation>
    <scope>NUCLEOTIDE SEQUENCE</scope>
</reference>
<keyword evidence="1" id="KW-0812">Transmembrane</keyword>
<evidence type="ECO:0000256" key="1">
    <source>
        <dbReference type="SAM" id="Phobius"/>
    </source>
</evidence>
<evidence type="ECO:0000313" key="3">
    <source>
        <dbReference type="EMBL" id="VDI45557.1"/>
    </source>
</evidence>
<feature type="domain" description="DZIP3-like HEPN" evidence="2">
    <location>
        <begin position="346"/>
        <end position="470"/>
    </location>
</feature>
<accession>A0A8B6F7D0</accession>
<protein>
    <recommendedName>
        <fullName evidence="2">DZIP3-like HEPN domain-containing protein</fullName>
    </recommendedName>
</protein>